<dbReference type="RefSeq" id="WP_013661214.1">
    <property type="nucleotide sequence ID" value="NC_015276.1"/>
</dbReference>
<dbReference type="eggNOG" id="COG3310">
    <property type="taxonomic scope" value="Bacteria"/>
</dbReference>
<dbReference type="OrthoDB" id="277390at2"/>
<dbReference type="Proteomes" id="UP000001062">
    <property type="component" value="Chromosome"/>
</dbReference>
<reference evidence="1 2" key="1">
    <citation type="journal article" date="2012" name="Stand. Genomic Sci.">
        <title>Complete genome sequence of the melanogenic marine bacterium Marinomonas mediterranea type strain (MMB-1(T)).</title>
        <authorList>
            <person name="Lucas-Elio P."/>
            <person name="Goodwin L."/>
            <person name="Woyke T."/>
            <person name="Pitluck S."/>
            <person name="Nolan M."/>
            <person name="Kyrpides N.C."/>
            <person name="Detter J.C."/>
            <person name="Copeland A."/>
            <person name="Teshima H."/>
            <person name="Bruce D."/>
            <person name="Detter C."/>
            <person name="Tapia R."/>
            <person name="Han S."/>
            <person name="Land M.L."/>
            <person name="Ivanova N."/>
            <person name="Mikhailova N."/>
            <person name="Johnston A.W."/>
            <person name="Sanchez-Amat A."/>
        </authorList>
    </citation>
    <scope>NUCLEOTIDE SEQUENCE [LARGE SCALE GENOMIC DNA]</scope>
    <source>
        <strain evidence="2">ATCC 700492 / JCM 21426 / NBRC 103028 / MMB-1</strain>
    </source>
</reference>
<keyword evidence="2" id="KW-1185">Reference proteome</keyword>
<sequence length="187" mass="21673">MQLTDEVVISQTENWVERFIVGLSVCPFAKREVERQSIRSIVIRTKKNDVALQELMNEINWLDQNPETETTLVIFPTLLADFHRYLDFVELAEELMYQQGCEGVYQLATFHPNYCFSGAEPSDVSNYTNRSPYPMLHILREQSVEKAIEHYGDTSTIPDRNIELMEEKGEAELEKLMKTCMELNSPS</sequence>
<proteinExistence type="predicted"/>
<dbReference type="KEGG" id="mme:Marme_2061"/>
<organism evidence="1 2">
    <name type="scientific">Marinomonas mediterranea (strain ATCC 700492 / JCM 21426 / NBRC 103028 / MMB-1)</name>
    <dbReference type="NCBI Taxonomy" id="717774"/>
    <lineage>
        <taxon>Bacteria</taxon>
        <taxon>Pseudomonadati</taxon>
        <taxon>Pseudomonadota</taxon>
        <taxon>Gammaproteobacteria</taxon>
        <taxon>Oceanospirillales</taxon>
        <taxon>Oceanospirillaceae</taxon>
        <taxon>Marinomonas</taxon>
    </lineage>
</organism>
<dbReference type="InterPro" id="IPR009858">
    <property type="entry name" value="DUF1415"/>
</dbReference>
<accession>F2K3G7</accession>
<protein>
    <submittedName>
        <fullName evidence="1">Uncharacterized protein</fullName>
    </submittedName>
</protein>
<dbReference type="PATRIC" id="fig|717774.3.peg.2123"/>
<gene>
    <name evidence="1" type="ordered locus">Marme_2061</name>
</gene>
<evidence type="ECO:0000313" key="2">
    <source>
        <dbReference type="Proteomes" id="UP000001062"/>
    </source>
</evidence>
<dbReference type="Pfam" id="PF07209">
    <property type="entry name" value="DUF1415"/>
    <property type="match status" value="1"/>
</dbReference>
<name>F2K3G7_MARM1</name>
<dbReference type="EMBL" id="CP002583">
    <property type="protein sequence ID" value="ADZ91309.1"/>
    <property type="molecule type" value="Genomic_DNA"/>
</dbReference>
<evidence type="ECO:0000313" key="1">
    <source>
        <dbReference type="EMBL" id="ADZ91309.1"/>
    </source>
</evidence>
<dbReference type="HOGENOM" id="CLU_093792_0_0_6"/>
<dbReference type="STRING" id="717774.Marme_2061"/>
<dbReference type="AlphaFoldDB" id="F2K3G7"/>